<dbReference type="Pfam" id="PF00158">
    <property type="entry name" value="Sigma54_activat"/>
    <property type="match status" value="1"/>
</dbReference>
<evidence type="ECO:0000256" key="3">
    <source>
        <dbReference type="ARBA" id="ARBA00023015"/>
    </source>
</evidence>
<dbReference type="InterPro" id="IPR002078">
    <property type="entry name" value="Sigma_54_int"/>
</dbReference>
<dbReference type="InterPro" id="IPR058031">
    <property type="entry name" value="AAA_lid_NorR"/>
</dbReference>
<dbReference type="EMBL" id="CP089984">
    <property type="protein sequence ID" value="WXB11245.1"/>
    <property type="molecule type" value="Genomic_DNA"/>
</dbReference>
<dbReference type="PROSITE" id="PS50110">
    <property type="entry name" value="RESPONSE_REGULATORY"/>
    <property type="match status" value="1"/>
</dbReference>
<dbReference type="Gene3D" id="1.10.8.60">
    <property type="match status" value="1"/>
</dbReference>
<sequence>MTDEPVRVLIVDDEAGLRRSLARILAARGFAVEMAEDGDRALELLESNEPEVILCDLMMPRMGGFEVLEHTKRTHPRVEVVMMTAHADVDSAVAAVKSGAYDFLTKPFASNDAVALAVTKAADHKRLVERAARLEERLVAHERFGEMVGTSPKMQAVYRLIEGVSSATSTVLILGESGTGKELVARAIHQHSARADRPFVPVNCAAIPKELVESELFGHVRGAFTGAQNARTGLFETGNSGTLFLDEVGDLPLAAQVKLLRALQDGEIKRVGSDETRFVDVRVLAATNVDLQQRIADGTFRRDLYYRLNVIPIHVPPLRERDDDVVLLTHHVLQKLARRMGRAPKRMSAEAMRAIKGHSWPGNVRELEHAVEHAFVLAQGEMIELGDLPQIGAPASAGAGGVSASLAALAALPEHGGSRESAEWRSGGEDTPVSSVGGVDLFALPYAEAKRRAMQAFDEGYVREVLDRSGGNLSAAARHAGLDRSNFRRIVKRRIPLKKAPL</sequence>
<dbReference type="Pfam" id="PF25601">
    <property type="entry name" value="AAA_lid_14"/>
    <property type="match status" value="1"/>
</dbReference>
<feature type="domain" description="Sigma-54 factor interaction" evidence="7">
    <location>
        <begin position="147"/>
        <end position="376"/>
    </location>
</feature>
<dbReference type="PANTHER" id="PTHR32071">
    <property type="entry name" value="TRANSCRIPTIONAL REGULATORY PROTEIN"/>
    <property type="match status" value="1"/>
</dbReference>
<gene>
    <name evidence="9" type="ORF">LZC94_25650</name>
</gene>
<reference evidence="9 10" key="1">
    <citation type="submission" date="2021-12" db="EMBL/GenBank/DDBJ databases">
        <title>Discovery of the Pendulisporaceae a myxobacterial family with distinct sporulation behavior and unique specialized metabolism.</title>
        <authorList>
            <person name="Garcia R."/>
            <person name="Popoff A."/>
            <person name="Bader C.D."/>
            <person name="Loehr J."/>
            <person name="Walesch S."/>
            <person name="Walt C."/>
            <person name="Boldt J."/>
            <person name="Bunk B."/>
            <person name="Haeckl F.J.F.P.J."/>
            <person name="Gunesch A.P."/>
            <person name="Birkelbach J."/>
            <person name="Nuebel U."/>
            <person name="Pietschmann T."/>
            <person name="Bach T."/>
            <person name="Mueller R."/>
        </authorList>
    </citation>
    <scope>NUCLEOTIDE SEQUENCE [LARGE SCALE GENOMIC DNA]</scope>
    <source>
        <strain evidence="9 10">MSr11954</strain>
    </source>
</reference>
<dbReference type="CDD" id="cd00009">
    <property type="entry name" value="AAA"/>
    <property type="match status" value="1"/>
</dbReference>
<dbReference type="InterPro" id="IPR009057">
    <property type="entry name" value="Homeodomain-like_sf"/>
</dbReference>
<keyword evidence="5" id="KW-0804">Transcription</keyword>
<name>A0ABZ2LLL8_9BACT</name>
<dbReference type="PROSITE" id="PS00675">
    <property type="entry name" value="SIGMA54_INTERACT_1"/>
    <property type="match status" value="1"/>
</dbReference>
<dbReference type="SMART" id="SM00382">
    <property type="entry name" value="AAA"/>
    <property type="match status" value="1"/>
</dbReference>
<dbReference type="InterPro" id="IPR025662">
    <property type="entry name" value="Sigma_54_int_dom_ATP-bd_1"/>
</dbReference>
<proteinExistence type="predicted"/>
<dbReference type="Proteomes" id="UP001370348">
    <property type="component" value="Chromosome"/>
</dbReference>
<dbReference type="InterPro" id="IPR027417">
    <property type="entry name" value="P-loop_NTPase"/>
</dbReference>
<dbReference type="RefSeq" id="WP_394820861.1">
    <property type="nucleotide sequence ID" value="NZ_CP089984.1"/>
</dbReference>
<accession>A0ABZ2LLL8</accession>
<dbReference type="Gene3D" id="3.40.50.300">
    <property type="entry name" value="P-loop containing nucleotide triphosphate hydrolases"/>
    <property type="match status" value="1"/>
</dbReference>
<evidence type="ECO:0000313" key="10">
    <source>
        <dbReference type="Proteomes" id="UP001370348"/>
    </source>
</evidence>
<evidence type="ECO:0000259" key="7">
    <source>
        <dbReference type="PROSITE" id="PS50045"/>
    </source>
</evidence>
<dbReference type="PROSITE" id="PS00688">
    <property type="entry name" value="SIGMA54_INTERACT_3"/>
    <property type="match status" value="1"/>
</dbReference>
<organism evidence="9 10">
    <name type="scientific">Pendulispora albinea</name>
    <dbReference type="NCBI Taxonomy" id="2741071"/>
    <lineage>
        <taxon>Bacteria</taxon>
        <taxon>Pseudomonadati</taxon>
        <taxon>Myxococcota</taxon>
        <taxon>Myxococcia</taxon>
        <taxon>Myxococcales</taxon>
        <taxon>Sorangiineae</taxon>
        <taxon>Pendulisporaceae</taxon>
        <taxon>Pendulispora</taxon>
    </lineage>
</organism>
<dbReference type="PROSITE" id="PS50045">
    <property type="entry name" value="SIGMA54_INTERACT_4"/>
    <property type="match status" value="1"/>
</dbReference>
<keyword evidence="3" id="KW-0805">Transcription regulation</keyword>
<keyword evidence="4" id="KW-0238">DNA-binding</keyword>
<dbReference type="Pfam" id="PF00072">
    <property type="entry name" value="Response_reg"/>
    <property type="match status" value="1"/>
</dbReference>
<dbReference type="InterPro" id="IPR001789">
    <property type="entry name" value="Sig_transdc_resp-reg_receiver"/>
</dbReference>
<protein>
    <submittedName>
        <fullName evidence="9">Sigma-54 dependent transcriptional regulator</fullName>
    </submittedName>
</protein>
<evidence type="ECO:0000259" key="8">
    <source>
        <dbReference type="PROSITE" id="PS50110"/>
    </source>
</evidence>
<evidence type="ECO:0000256" key="1">
    <source>
        <dbReference type="ARBA" id="ARBA00022741"/>
    </source>
</evidence>
<keyword evidence="2" id="KW-0067">ATP-binding</keyword>
<dbReference type="SUPFAM" id="SSF52172">
    <property type="entry name" value="CheY-like"/>
    <property type="match status" value="1"/>
</dbReference>
<dbReference type="SUPFAM" id="SSF46689">
    <property type="entry name" value="Homeodomain-like"/>
    <property type="match status" value="1"/>
</dbReference>
<feature type="modified residue" description="4-aspartylphosphate" evidence="6">
    <location>
        <position position="56"/>
    </location>
</feature>
<keyword evidence="6" id="KW-0597">Phosphoprotein</keyword>
<feature type="domain" description="Response regulatory" evidence="8">
    <location>
        <begin position="7"/>
        <end position="121"/>
    </location>
</feature>
<dbReference type="SMART" id="SM00448">
    <property type="entry name" value="REC"/>
    <property type="match status" value="1"/>
</dbReference>
<dbReference type="Gene3D" id="3.40.50.2300">
    <property type="match status" value="1"/>
</dbReference>
<evidence type="ECO:0000313" key="9">
    <source>
        <dbReference type="EMBL" id="WXB11245.1"/>
    </source>
</evidence>
<evidence type="ECO:0000256" key="5">
    <source>
        <dbReference type="ARBA" id="ARBA00023163"/>
    </source>
</evidence>
<evidence type="ECO:0000256" key="6">
    <source>
        <dbReference type="PROSITE-ProRule" id="PRU00169"/>
    </source>
</evidence>
<dbReference type="InterPro" id="IPR003593">
    <property type="entry name" value="AAA+_ATPase"/>
</dbReference>
<dbReference type="SUPFAM" id="SSF52540">
    <property type="entry name" value="P-loop containing nucleoside triphosphate hydrolases"/>
    <property type="match status" value="1"/>
</dbReference>
<dbReference type="PANTHER" id="PTHR32071:SF117">
    <property type="entry name" value="PTS-DEPENDENT DIHYDROXYACETONE KINASE OPERON REGULATORY PROTEIN-RELATED"/>
    <property type="match status" value="1"/>
</dbReference>
<dbReference type="InterPro" id="IPR025944">
    <property type="entry name" value="Sigma_54_int_dom_CS"/>
</dbReference>
<dbReference type="InterPro" id="IPR011006">
    <property type="entry name" value="CheY-like_superfamily"/>
</dbReference>
<keyword evidence="10" id="KW-1185">Reference proteome</keyword>
<evidence type="ECO:0000256" key="4">
    <source>
        <dbReference type="ARBA" id="ARBA00023125"/>
    </source>
</evidence>
<keyword evidence="1" id="KW-0547">Nucleotide-binding</keyword>
<evidence type="ECO:0000256" key="2">
    <source>
        <dbReference type="ARBA" id="ARBA00022840"/>
    </source>
</evidence>
<dbReference type="Gene3D" id="1.10.10.60">
    <property type="entry name" value="Homeodomain-like"/>
    <property type="match status" value="1"/>
</dbReference>